<dbReference type="Pfam" id="PF26111">
    <property type="entry name" value="Ig_Mok13"/>
    <property type="match status" value="1"/>
</dbReference>
<dbReference type="InterPro" id="IPR058657">
    <property type="entry name" value="Mok11-13/Ags1-like_Ig"/>
</dbReference>
<organism evidence="11 12">
    <name type="scientific">Lophium mytilinum</name>
    <dbReference type="NCBI Taxonomy" id="390894"/>
    <lineage>
        <taxon>Eukaryota</taxon>
        <taxon>Fungi</taxon>
        <taxon>Dikarya</taxon>
        <taxon>Ascomycota</taxon>
        <taxon>Pezizomycotina</taxon>
        <taxon>Dothideomycetes</taxon>
        <taxon>Pleosporomycetidae</taxon>
        <taxon>Mytilinidiales</taxon>
        <taxon>Mytilinidiaceae</taxon>
        <taxon>Lophium</taxon>
    </lineage>
</organism>
<feature type="transmembrane region" description="Helical" evidence="8">
    <location>
        <begin position="2404"/>
        <end position="2423"/>
    </location>
</feature>
<evidence type="ECO:0000256" key="2">
    <source>
        <dbReference type="ARBA" id="ARBA00012688"/>
    </source>
</evidence>
<dbReference type="FunFam" id="3.40.50.2000:FF:000052">
    <property type="entry name" value="Alpha-1,3-glucan synthase Ags2"/>
    <property type="match status" value="1"/>
</dbReference>
<evidence type="ECO:0000256" key="5">
    <source>
        <dbReference type="ARBA" id="ARBA00023316"/>
    </source>
</evidence>
<evidence type="ECO:0000256" key="4">
    <source>
        <dbReference type="ARBA" id="ARBA00022679"/>
    </source>
</evidence>
<feature type="transmembrane region" description="Helical" evidence="8">
    <location>
        <begin position="2329"/>
        <end position="2349"/>
    </location>
</feature>
<comment type="similarity">
    <text evidence="1">Belongs to the glycosyltransferase group 1 family.</text>
</comment>
<dbReference type="GO" id="GO:0070600">
    <property type="term" value="P:fungal-type cell wall (1-&gt;3)-alpha-glucan biosynthetic process"/>
    <property type="evidence" value="ECO:0007669"/>
    <property type="project" value="TreeGrafter"/>
</dbReference>
<feature type="region of interest" description="Disordered" evidence="7">
    <location>
        <begin position="1949"/>
        <end position="1972"/>
    </location>
</feature>
<dbReference type="Proteomes" id="UP000799750">
    <property type="component" value="Unassembled WGS sequence"/>
</dbReference>
<feature type="region of interest" description="Disordered" evidence="7">
    <location>
        <begin position="1136"/>
        <end position="1164"/>
    </location>
</feature>
<dbReference type="Gene3D" id="3.40.50.2000">
    <property type="entry name" value="Glycogen Phosphorylase B"/>
    <property type="match status" value="2"/>
</dbReference>
<dbReference type="InterPro" id="IPR006047">
    <property type="entry name" value="GH13_cat_dom"/>
</dbReference>
<sequence>MIFILFAFLVVKAASLRYDPEFVNYNLNQNQDAINPLDYWGQWENHTFNPSPDNWRFPFYAFFLDRLTDGDPRNNNINGTVFEQDVTSTQLRHGGDILGVLDSLDYIQGMGIKGLYIAGSPFINLPWQADSYSPVDLTILDPHFGTIEDWRTVIDEIHRRDMYVLMDNTMATMSDLIGFDGYLNESTPFTLQEHKVVYKSDRVYHDFSFGNQYNKTCNYPRFWLETGERVGQDVTKDMVGCYDSEFDQYGDTEAFGVFPDWQRQLSKFASVQDRLREWQPSVREKIQHFSCIAINMLDIDGFRMDKATQVTVDAQGDFADHLRQCAQRLGKKNFFIPGEITGGNTFGSIYLGRGKQPEQYSKTLDEAVSMTNESDASNFIRDVGKNALDAATFHYTTYRSLTRFLGMDGNLAAGYDAPLNWVESWDTMMLSNDLVNPNTGVFDPRHMFGVTNQDVFRWPSIRDGTARMILGMFIAVLHMPGIPLLTWGEEQAFYVLDNTADNYIFGRQPISSSAAWQTHGCYKLGSVQYYQMPLDSALRGCEDERVSWDHRDPAHPVRNIIKSMYSMRENYPVLNDGYLLQALSNQTKDLFLPGSDGVATETGLWSVLRAPMSDFQDLSGSGKGNQSIWFVYHNDNTTVNYKFDCASQEKALVSAFSAGTTVKNLFYPYDELVLGDSAVKQDGAQNSSGCVSQLEMKAYEFKAYVPKSQHLEAPPMITQFFPGHDYRLPSTNGPGTQQSLEIEFDFNQEMDCNEVTASLHITSTTEDNSIPVLVKESVNCVVVPAKNTSAFIGGIPTLWTWRGTLSNVSDGIHQVTMDKPRSKEQVSTGSVDRFLLRIGQWDNPVIFPRVANYTRDLLHESENKTLYISHKAAGADLWRYSLDWESTWSDWMPYSGGNDSLVKPNWTGTKEQEWSDQHIVAQYWSKLLGSSAVIQHADLHRENDPPRRFPHLFAHGRFNQFGFDSGLKNKMKLGNDGRWQFHFMSEWPDHFQVNEWGLDPNGQPDASFVLGDVDGDGVLDRMPPNTLAEVVVNFTASPPSPYLAYTFSLDDGTLRFDRVPVGNRWYQLTLFVLLWIVPVLTAIFGVWLYMQSFYGVKFNEFGASEKTSFVPSALRWTHEKMQSSETVNTFPARRLAKRKPSSLGLSGISSPRSPGSPVTPGPLSISFGSPSSPSGILTPAKPPSRRCVLIATMEYDIEDWAIKIKIGGLGVMAQLMGKNLEHQDLIWVVPCVGGVDYPTDRPAEPMIVRILGNIYEVQVQYHTLKNITYVLLDSPLFRKQSKAEPYPARMDDLDSAIYYAAWNSCIAKTIERFPVDLYHINDYHGAAAPLYLLPRTIPCCLSLHNAEFQGLWPMRTPMETQEVCEVFDLDYDVVSEYIQFGSVFNLLHAGASYLRLHQKGFGAVGVSKKYGARAFARYPIFWGLSKIGALANPDPSDLSAWDKKLPKEEDIHIDAEFENGRAELKRQAQEWASLDQNPDAELFVFVGRWSLQKGVDLIADTFPKVLEENPNVQLICIGPVIDLYGKFAALKLGKMMELYPGRVYSKPEFTALPPYIFSGAEFALIPSRDEPFGLVAVEFGRKGALGVGARVGGLGNMPGWWYTVESTSASHLLQQFRMALDAALASKADARAMMRARSAIQRFPVEQWKEDLEILQSTSIKMHEREAAKARSRPSSSRGSSRPSSPTRGRPRSAGGAVTPPLPPFTHNLGSTVSLEGPVSFARILEAVREGQTGTNSLPRQHKLSLGVKSGPGHGNKKLQKRRPKSKLPVHASPYNSDCETDDEIRRIGDEYLLENEELDQIRTLKATHSKSVPASRKRAPRSSLPSPLSAAPSTPTSLGPEDFLRPPPPSHSSRPTSSASPLSVDSVVGERNDFKLQKVDPFFTDSTGEFYNAFSSRLDKLNGKNSESELCIEDFLVKSEKRWFGRFREAKLRGSTVYARPVSAHFGSSLSLPDSSAPQTPVSTVPPTPSAMSDDPFCDEFLLGKNYQPPTGLKRYLSIKLGDWPIYAFLLAFAQIIAANSYQINLLTGTVGQSAEKLYIVATIYLVTSIMWWMVFRTLKSIYVLSLPFIFYGLAFLFLGVAPFAHSVAGTGWLQNIATGCYATASSSGSLYFALNFGDEGGSPVKDWVYRACVIQGTQQIYVVGLWFWGSRLTQSTASGILTTNTALTSTWRITAITIPIAILLWAIGLVLFLGLPDFYRQGPGAVPSFYKSLGRRNIILWFFVAIVVQNYFLSAPYGRNWSYLFASRHAPAWSIILLILFFFGLLWAALLWIFSRLSISHTWILPIFAIGLGAPRWCQMLWGVSGIGLYLPWAGSPIASALLGRSLWLWLGLLDTVQGVGLGMILLQTMTRIHVAFTLIAAQVLGSVATILARATAPDKVGPGDVFPDFSAGLVQGLDKPWFWVALLAQGCVCVGFFVWFRKEQLSKP</sequence>
<dbReference type="InterPro" id="IPR017853">
    <property type="entry name" value="GH"/>
</dbReference>
<reference evidence="11" key="1">
    <citation type="journal article" date="2020" name="Stud. Mycol.">
        <title>101 Dothideomycetes genomes: a test case for predicting lifestyles and emergence of pathogens.</title>
        <authorList>
            <person name="Haridas S."/>
            <person name="Albert R."/>
            <person name="Binder M."/>
            <person name="Bloem J."/>
            <person name="Labutti K."/>
            <person name="Salamov A."/>
            <person name="Andreopoulos B."/>
            <person name="Baker S."/>
            <person name="Barry K."/>
            <person name="Bills G."/>
            <person name="Bluhm B."/>
            <person name="Cannon C."/>
            <person name="Castanera R."/>
            <person name="Culley D."/>
            <person name="Daum C."/>
            <person name="Ezra D."/>
            <person name="Gonzalez J."/>
            <person name="Henrissat B."/>
            <person name="Kuo A."/>
            <person name="Liang C."/>
            <person name="Lipzen A."/>
            <person name="Lutzoni F."/>
            <person name="Magnuson J."/>
            <person name="Mondo S."/>
            <person name="Nolan M."/>
            <person name="Ohm R."/>
            <person name="Pangilinan J."/>
            <person name="Park H.-J."/>
            <person name="Ramirez L."/>
            <person name="Alfaro M."/>
            <person name="Sun H."/>
            <person name="Tritt A."/>
            <person name="Yoshinaga Y."/>
            <person name="Zwiers L.-H."/>
            <person name="Turgeon B."/>
            <person name="Goodwin S."/>
            <person name="Spatafora J."/>
            <person name="Crous P."/>
            <person name="Grigoriev I."/>
        </authorList>
    </citation>
    <scope>NUCLEOTIDE SEQUENCE</scope>
    <source>
        <strain evidence="11">CBS 269.34</strain>
    </source>
</reference>
<feature type="transmembrane region" description="Helical" evidence="8">
    <location>
        <begin position="1065"/>
        <end position="1089"/>
    </location>
</feature>
<evidence type="ECO:0000256" key="3">
    <source>
        <dbReference type="ARBA" id="ARBA00022676"/>
    </source>
</evidence>
<keyword evidence="3" id="KW-0328">Glycosyltransferase</keyword>
<keyword evidence="8" id="KW-0472">Membrane</keyword>
<keyword evidence="9" id="KW-0732">Signal</keyword>
<feature type="compositionally biased region" description="Low complexity" evidence="7">
    <location>
        <begin position="1141"/>
        <end position="1164"/>
    </location>
</feature>
<dbReference type="Gene3D" id="3.20.20.80">
    <property type="entry name" value="Glycosidases"/>
    <property type="match status" value="1"/>
</dbReference>
<dbReference type="InterPro" id="IPR013534">
    <property type="entry name" value="Starch_synth_cat_dom"/>
</dbReference>
<dbReference type="FunFam" id="3.40.50.2000:FF:000058">
    <property type="entry name" value="Alpha-1,3-glucan synthase Ags1"/>
    <property type="match status" value="1"/>
</dbReference>
<protein>
    <recommendedName>
        <fullName evidence="2">alpha-1,3-glucan synthase</fullName>
        <ecNumber evidence="2">2.4.1.183</ecNumber>
    </recommendedName>
</protein>
<feature type="transmembrane region" description="Helical" evidence="8">
    <location>
        <begin position="2005"/>
        <end position="2027"/>
    </location>
</feature>
<feature type="compositionally biased region" description="Low complexity" evidence="7">
    <location>
        <begin position="1852"/>
        <end position="1864"/>
    </location>
</feature>
<dbReference type="GO" id="GO:0047657">
    <property type="term" value="F:alpha-1,3-glucan synthase activity"/>
    <property type="evidence" value="ECO:0007669"/>
    <property type="project" value="UniProtKB-EC"/>
</dbReference>
<feature type="compositionally biased region" description="Basic residues" evidence="7">
    <location>
        <begin position="1755"/>
        <end position="1768"/>
    </location>
</feature>
<dbReference type="Pfam" id="PF00128">
    <property type="entry name" value="Alpha-amylase"/>
    <property type="match status" value="1"/>
</dbReference>
<keyword evidence="12" id="KW-1185">Reference proteome</keyword>
<dbReference type="InterPro" id="IPR058654">
    <property type="entry name" value="Mok11-14/Ags1-like_TM"/>
</dbReference>
<feature type="transmembrane region" description="Helical" evidence="8">
    <location>
        <begin position="2171"/>
        <end position="2197"/>
    </location>
</feature>
<dbReference type="PANTHER" id="PTHR47182:SF2">
    <property type="entry name" value="CELL WALL ALPHA-1,3-GLUCAN SYNTHASE AGS1"/>
    <property type="match status" value="1"/>
</dbReference>
<dbReference type="Pfam" id="PF26114">
    <property type="entry name" value="Ig_2_Mok13"/>
    <property type="match status" value="1"/>
</dbReference>
<dbReference type="SMART" id="SM00642">
    <property type="entry name" value="Aamy"/>
    <property type="match status" value="1"/>
</dbReference>
<keyword evidence="8" id="KW-1133">Transmembrane helix</keyword>
<dbReference type="Pfam" id="PF26108">
    <property type="entry name" value="GH_Mok13"/>
    <property type="match status" value="1"/>
</dbReference>
<dbReference type="Pfam" id="PF08323">
    <property type="entry name" value="Glyco_transf_5"/>
    <property type="match status" value="1"/>
</dbReference>
<dbReference type="OrthoDB" id="512920at2759"/>
<feature type="transmembrane region" description="Helical" evidence="8">
    <location>
        <begin position="2218"/>
        <end position="2235"/>
    </location>
</feature>
<feature type="transmembrane region" description="Helical" evidence="8">
    <location>
        <begin position="2063"/>
        <end position="2086"/>
    </location>
</feature>
<dbReference type="InterPro" id="IPR058658">
    <property type="entry name" value="Mok11-13/Ags1-like_Ig_2"/>
</dbReference>
<feature type="compositionally biased region" description="Low complexity" evidence="7">
    <location>
        <begin position="1673"/>
        <end position="1697"/>
    </location>
</feature>
<feature type="signal peptide" evidence="9">
    <location>
        <begin position="1"/>
        <end position="15"/>
    </location>
</feature>
<evidence type="ECO:0000256" key="1">
    <source>
        <dbReference type="ARBA" id="ARBA00006122"/>
    </source>
</evidence>
<dbReference type="GO" id="GO:0009277">
    <property type="term" value="C:fungal-type cell wall"/>
    <property type="evidence" value="ECO:0007669"/>
    <property type="project" value="TreeGrafter"/>
</dbReference>
<comment type="catalytic activity">
    <reaction evidence="6">
        <text>[(1-&gt;3)-alpha-D-glucosyl](n) + UDP-alpha-D-glucose = [(1-&gt;3)-alpha-D-glucosyl](n+1) + UDP + H(+)</text>
        <dbReference type="Rhea" id="RHEA:19749"/>
        <dbReference type="Rhea" id="RHEA-COMP:11150"/>
        <dbReference type="Rhea" id="RHEA-COMP:11151"/>
        <dbReference type="ChEBI" id="CHEBI:15378"/>
        <dbReference type="ChEBI" id="CHEBI:28100"/>
        <dbReference type="ChEBI" id="CHEBI:58223"/>
        <dbReference type="ChEBI" id="CHEBI:58885"/>
        <dbReference type="EC" id="2.4.1.183"/>
    </reaction>
</comment>
<keyword evidence="8" id="KW-0812">Transmembrane</keyword>
<evidence type="ECO:0000259" key="10">
    <source>
        <dbReference type="SMART" id="SM00642"/>
    </source>
</evidence>
<dbReference type="CDD" id="cd11323">
    <property type="entry name" value="AmyAc_AGS"/>
    <property type="match status" value="1"/>
</dbReference>
<dbReference type="InterPro" id="IPR058656">
    <property type="entry name" value="Mok11-13/Ags1-like_GH"/>
</dbReference>
<evidence type="ECO:0000256" key="7">
    <source>
        <dbReference type="SAM" id="MobiDB-lite"/>
    </source>
</evidence>
<keyword evidence="5" id="KW-0961">Cell wall biogenesis/degradation</keyword>
<dbReference type="InterPro" id="IPR058655">
    <property type="entry name" value="Mok11-14/Ags1-like"/>
</dbReference>
<accession>A0A6A6QTP1</accession>
<feature type="region of interest" description="Disordered" evidence="7">
    <location>
        <begin position="1663"/>
        <end position="1711"/>
    </location>
</feature>
<feature type="chain" id="PRO_5025508996" description="alpha-1,3-glucan synthase" evidence="9">
    <location>
        <begin position="16"/>
        <end position="2431"/>
    </location>
</feature>
<feature type="region of interest" description="Disordered" evidence="7">
    <location>
        <begin position="1805"/>
        <end position="1865"/>
    </location>
</feature>
<feature type="region of interest" description="Disordered" evidence="7">
    <location>
        <begin position="1732"/>
        <end position="1782"/>
    </location>
</feature>
<evidence type="ECO:0000313" key="12">
    <source>
        <dbReference type="Proteomes" id="UP000799750"/>
    </source>
</evidence>
<gene>
    <name evidence="11" type="ORF">BU16DRAFT_560628</name>
</gene>
<dbReference type="SUPFAM" id="SSF51445">
    <property type="entry name" value="(Trans)glycosidases"/>
    <property type="match status" value="1"/>
</dbReference>
<feature type="domain" description="Glycosyl hydrolase family 13 catalytic" evidence="10">
    <location>
        <begin position="61"/>
        <end position="517"/>
    </location>
</feature>
<dbReference type="InterPro" id="IPR058659">
    <property type="entry name" value="Mok11-13/Ags1-like_CBM"/>
</dbReference>
<dbReference type="EMBL" id="MU004188">
    <property type="protein sequence ID" value="KAF2495765.1"/>
    <property type="molecule type" value="Genomic_DNA"/>
</dbReference>
<dbReference type="Pfam" id="PF26127">
    <property type="entry name" value="12TM_Mok13"/>
    <property type="match status" value="1"/>
</dbReference>
<dbReference type="PANTHER" id="PTHR47182">
    <property type="entry name" value="CELL WALL ALPHA-1,3-GLUCAN SYNTHASE AGS1-RELATED"/>
    <property type="match status" value="1"/>
</dbReference>
<evidence type="ECO:0000313" key="11">
    <source>
        <dbReference type="EMBL" id="KAF2495765.1"/>
    </source>
</evidence>
<proteinExistence type="inferred from homology"/>
<keyword evidence="4" id="KW-0808">Transferase</keyword>
<evidence type="ECO:0000256" key="8">
    <source>
        <dbReference type="SAM" id="Phobius"/>
    </source>
</evidence>
<feature type="transmembrane region" description="Helical" evidence="8">
    <location>
        <begin position="2039"/>
        <end position="2056"/>
    </location>
</feature>
<dbReference type="FunFam" id="3.20.20.80:FF:000073">
    <property type="entry name" value="Alpha-1,3-glucan synthase Ags2"/>
    <property type="match status" value="1"/>
</dbReference>
<dbReference type="SUPFAM" id="SSF53756">
    <property type="entry name" value="UDP-Glycosyltransferase/glycogen phosphorylase"/>
    <property type="match status" value="1"/>
</dbReference>
<feature type="transmembrane region" description="Helical" evidence="8">
    <location>
        <begin position="2255"/>
        <end position="2276"/>
    </location>
</feature>
<evidence type="ECO:0000256" key="6">
    <source>
        <dbReference type="ARBA" id="ARBA00048960"/>
    </source>
</evidence>
<feature type="compositionally biased region" description="Low complexity" evidence="7">
    <location>
        <begin position="1822"/>
        <end position="1839"/>
    </location>
</feature>
<evidence type="ECO:0000256" key="9">
    <source>
        <dbReference type="SAM" id="SignalP"/>
    </source>
</evidence>
<name>A0A6A6QTP1_9PEZI</name>
<dbReference type="Pfam" id="PF26122">
    <property type="entry name" value="CBM_Mok13"/>
    <property type="match status" value="1"/>
</dbReference>
<dbReference type="CDD" id="cd03791">
    <property type="entry name" value="GT5_Glycogen_synthase_DULL1-like"/>
    <property type="match status" value="1"/>
</dbReference>
<feature type="transmembrane region" description="Helical" evidence="8">
    <location>
        <begin position="2356"/>
        <end position="2375"/>
    </location>
</feature>
<dbReference type="Pfam" id="PF13692">
    <property type="entry name" value="Glyco_trans_1_4"/>
    <property type="match status" value="1"/>
</dbReference>
<dbReference type="EC" id="2.4.1.183" evidence="2"/>